<dbReference type="KEGG" id="tcy:Thicy_0072"/>
<comment type="function">
    <text evidence="9">Involved in lipopolysaccharide (LPS) biosynthesis. Catalyzes the transfer of 3-deoxy-D-manno-octulosonate (Kdo) residue(s) from CMP-Kdo to lipid IV(A), the tetraacyldisaccharide-1,4'-bisphosphate precursor of lipid A.</text>
</comment>
<evidence type="ECO:0000256" key="1">
    <source>
        <dbReference type="ARBA" id="ARBA00004713"/>
    </source>
</evidence>
<keyword evidence="9" id="KW-0448">Lipopolysaccharide biosynthesis</keyword>
<dbReference type="EMBL" id="CP002776">
    <property type="protein sequence ID" value="AEG30848.1"/>
    <property type="molecule type" value="Genomic_DNA"/>
</dbReference>
<dbReference type="Pfam" id="PF04413">
    <property type="entry name" value="Glycos_transf_N"/>
    <property type="match status" value="1"/>
</dbReference>
<evidence type="ECO:0000256" key="5">
    <source>
        <dbReference type="ARBA" id="ARBA00031445"/>
    </source>
</evidence>
<dbReference type="eggNOG" id="COG1519">
    <property type="taxonomic scope" value="Bacteria"/>
</dbReference>
<reference evidence="11 12" key="1">
    <citation type="submission" date="2011-05" db="EMBL/GenBank/DDBJ databases">
        <title>Complete sequence of Thioalkalimicrobium cyclicum ALM1.</title>
        <authorList>
            <consortium name="US DOE Joint Genome Institute"/>
            <person name="Lucas S."/>
            <person name="Han J."/>
            <person name="Lapidus A."/>
            <person name="Cheng J.-F."/>
            <person name="Goodwin L."/>
            <person name="Pitluck S."/>
            <person name="Peters L."/>
            <person name="Mikhailova N."/>
            <person name="Davenport K."/>
            <person name="Han C."/>
            <person name="Tapia R."/>
            <person name="Land M."/>
            <person name="Hauser L."/>
            <person name="Kyrpides N."/>
            <person name="Ivanova N."/>
            <person name="Pagani I."/>
            <person name="Kappler U."/>
            <person name="Woyke T."/>
        </authorList>
    </citation>
    <scope>NUCLEOTIDE SEQUENCE [LARGE SCALE GENOMIC DNA]</scope>
    <source>
        <strain evidence="12">DSM 14477 / JCM 11371 / ALM1</strain>
    </source>
</reference>
<dbReference type="STRING" id="717773.Thicy_0072"/>
<comment type="catalytic activity">
    <reaction evidence="6 9">
        <text>lipid IVA (E. coli) + CMP-3-deoxy-beta-D-manno-octulosonate = alpha-Kdo-(2-&gt;6)-lipid IVA (E. coli) + CMP + H(+)</text>
        <dbReference type="Rhea" id="RHEA:28066"/>
        <dbReference type="ChEBI" id="CHEBI:15378"/>
        <dbReference type="ChEBI" id="CHEBI:58603"/>
        <dbReference type="ChEBI" id="CHEBI:60364"/>
        <dbReference type="ChEBI" id="CHEBI:60377"/>
        <dbReference type="ChEBI" id="CHEBI:85987"/>
        <dbReference type="EC" id="2.4.99.12"/>
    </reaction>
</comment>
<dbReference type="RefSeq" id="WP_013834636.1">
    <property type="nucleotide sequence ID" value="NC_015581.1"/>
</dbReference>
<evidence type="ECO:0000259" key="10">
    <source>
        <dbReference type="Pfam" id="PF04413"/>
    </source>
</evidence>
<dbReference type="EC" id="2.4.99.12" evidence="2 9"/>
<dbReference type="InterPro" id="IPR007507">
    <property type="entry name" value="Glycos_transf_N"/>
</dbReference>
<comment type="subcellular location">
    <subcellularLocation>
        <location evidence="9">Cell membrane</location>
    </subcellularLocation>
</comment>
<dbReference type="PANTHER" id="PTHR42755:SF1">
    <property type="entry name" value="3-DEOXY-D-MANNO-OCTULOSONIC ACID TRANSFERASE, MITOCHONDRIAL-RELATED"/>
    <property type="match status" value="1"/>
</dbReference>
<gene>
    <name evidence="11" type="ordered locus">Thicy_0072</name>
</gene>
<keyword evidence="4 9" id="KW-0808">Transferase</keyword>
<keyword evidence="12" id="KW-1185">Reference proteome</keyword>
<feature type="domain" description="3-deoxy-D-manno-octulosonic-acid transferase N-terminal" evidence="10">
    <location>
        <begin position="52"/>
        <end position="219"/>
    </location>
</feature>
<evidence type="ECO:0000256" key="2">
    <source>
        <dbReference type="ARBA" id="ARBA00012621"/>
    </source>
</evidence>
<dbReference type="GO" id="GO:0009244">
    <property type="term" value="P:lipopolysaccharide core region biosynthetic process"/>
    <property type="evidence" value="ECO:0007669"/>
    <property type="project" value="UniProtKB-UniRule"/>
</dbReference>
<comment type="similarity">
    <text evidence="9">Belongs to the glycosyltransferase group 1 family.</text>
</comment>
<keyword evidence="9" id="KW-0472">Membrane</keyword>
<dbReference type="AlphaFoldDB" id="F6D917"/>
<sequence length="425" mass="47934">MSGKLWPYQLLIRIFVPLLLIWLGWEAFKRQGGWQFIMQRLGWGYRRHAHPKANAQQPLSCSSPIWIHCASVGEVRLVTPLILAEPNQAWLISCNTPTGYRAAQAITHAHLKISYLPLDYPRSIRRFLTNWQPQALWVVETELWPNLFQTVKSAGLPITLINGRLSAKSLSAPNWLQHAYQACFNACDAILVRHVSDADDFIRLGAPAEKLQVLGNLKLSNLQQLPHFPKAYAHDYVLIASSHQDEDISLIEHWLGLGREELLVVVPRHPHQGERLLQKLISQNHPAYRVKDLPAQANAGRICVDNRFGQLLPWFEHAKLVIMGGSFVPKGGHNFLEAAAYGRCILTGPDNRDFAQEAALFEREGGLIICPDYDKLQQHINQLLSNGALCERYGNRAAQLIAQQPDVLTAYRQALGRIHQQQGSA</sequence>
<comment type="pathway">
    <text evidence="1 9">Bacterial outer membrane biogenesis; LPS core biosynthesis.</text>
</comment>
<evidence type="ECO:0000313" key="12">
    <source>
        <dbReference type="Proteomes" id="UP000009232"/>
    </source>
</evidence>
<protein>
    <recommendedName>
        <fullName evidence="3 9">3-deoxy-D-manno-octulosonic acid transferase</fullName>
        <shortName evidence="9">Kdo transferase</shortName>
        <ecNumber evidence="2 9">2.4.99.12</ecNumber>
    </recommendedName>
    <alternativeName>
        <fullName evidence="5 9">Lipid IV(A) 3-deoxy-D-manno-octulosonic acid transferase</fullName>
    </alternativeName>
</protein>
<dbReference type="SUPFAM" id="SSF53756">
    <property type="entry name" value="UDP-Glycosyltransferase/glycogen phosphorylase"/>
    <property type="match status" value="1"/>
</dbReference>
<dbReference type="GO" id="GO:0043842">
    <property type="term" value="F:Kdo transferase activity"/>
    <property type="evidence" value="ECO:0007669"/>
    <property type="project" value="UniProtKB-EC"/>
</dbReference>
<dbReference type="Proteomes" id="UP000009232">
    <property type="component" value="Chromosome"/>
</dbReference>
<dbReference type="GO" id="GO:0005886">
    <property type="term" value="C:plasma membrane"/>
    <property type="evidence" value="ECO:0007669"/>
    <property type="project" value="UniProtKB-SubCell"/>
</dbReference>
<name>F6D917_THICA</name>
<dbReference type="HOGENOM" id="CLU_036146_2_0_6"/>
<feature type="active site" description="Proton acceptor" evidence="7">
    <location>
        <position position="74"/>
    </location>
</feature>
<dbReference type="InterPro" id="IPR038107">
    <property type="entry name" value="Glycos_transf_N_sf"/>
</dbReference>
<evidence type="ECO:0000256" key="4">
    <source>
        <dbReference type="ARBA" id="ARBA00022679"/>
    </source>
</evidence>
<evidence type="ECO:0000256" key="8">
    <source>
        <dbReference type="PIRSR" id="PIRSR639901-2"/>
    </source>
</evidence>
<feature type="site" description="Transition state stabilizer" evidence="8">
    <location>
        <position position="140"/>
    </location>
</feature>
<evidence type="ECO:0000256" key="6">
    <source>
        <dbReference type="ARBA" id="ARBA00049183"/>
    </source>
</evidence>
<proteinExistence type="inferred from homology"/>
<dbReference type="GO" id="GO:0009245">
    <property type="term" value="P:lipid A biosynthetic process"/>
    <property type="evidence" value="ECO:0007669"/>
    <property type="project" value="TreeGrafter"/>
</dbReference>
<evidence type="ECO:0000256" key="3">
    <source>
        <dbReference type="ARBA" id="ARBA00019077"/>
    </source>
</evidence>
<dbReference type="Gene3D" id="3.40.50.11720">
    <property type="entry name" value="3-Deoxy-D-manno-octulosonic-acid transferase, N-terminal domain"/>
    <property type="match status" value="1"/>
</dbReference>
<dbReference type="InterPro" id="IPR039901">
    <property type="entry name" value="Kdotransferase"/>
</dbReference>
<dbReference type="Gene3D" id="3.40.50.2000">
    <property type="entry name" value="Glycogen Phosphorylase B"/>
    <property type="match status" value="1"/>
</dbReference>
<dbReference type="PANTHER" id="PTHR42755">
    <property type="entry name" value="3-DEOXY-MANNO-OCTULOSONATE CYTIDYLYLTRANSFERASE"/>
    <property type="match status" value="1"/>
</dbReference>
<accession>F6D917</accession>
<organism evidence="11 12">
    <name type="scientific">Thiomicrospira cyclica (strain DSM 14477 / JCM 11371 / ALM1)</name>
    <name type="common">Thioalkalimicrobium cyclicum</name>
    <dbReference type="NCBI Taxonomy" id="717773"/>
    <lineage>
        <taxon>Bacteria</taxon>
        <taxon>Pseudomonadati</taxon>
        <taxon>Pseudomonadota</taxon>
        <taxon>Gammaproteobacteria</taxon>
        <taxon>Thiotrichales</taxon>
        <taxon>Piscirickettsiaceae</taxon>
        <taxon>Thiomicrospira</taxon>
    </lineage>
</organism>
<feature type="site" description="Transition state stabilizer" evidence="8">
    <location>
        <position position="218"/>
    </location>
</feature>
<evidence type="ECO:0000256" key="9">
    <source>
        <dbReference type="RuleBase" id="RU365103"/>
    </source>
</evidence>
<evidence type="ECO:0000313" key="11">
    <source>
        <dbReference type="EMBL" id="AEG30848.1"/>
    </source>
</evidence>
<keyword evidence="9" id="KW-1003">Cell membrane</keyword>
<evidence type="ECO:0000256" key="7">
    <source>
        <dbReference type="PIRSR" id="PIRSR639901-1"/>
    </source>
</evidence>
<dbReference type="UniPathway" id="UPA00958"/>